<keyword evidence="2" id="KW-1185">Reference proteome</keyword>
<gene>
    <name evidence="1" type="ORF">BU26DRAFT_521481</name>
</gene>
<dbReference type="GeneID" id="54582872"/>
<dbReference type="EMBL" id="ML987199">
    <property type="protein sequence ID" value="KAF2245958.1"/>
    <property type="molecule type" value="Genomic_DNA"/>
</dbReference>
<proteinExistence type="predicted"/>
<organism evidence="1 2">
    <name type="scientific">Trematosphaeria pertusa</name>
    <dbReference type="NCBI Taxonomy" id="390896"/>
    <lineage>
        <taxon>Eukaryota</taxon>
        <taxon>Fungi</taxon>
        <taxon>Dikarya</taxon>
        <taxon>Ascomycota</taxon>
        <taxon>Pezizomycotina</taxon>
        <taxon>Dothideomycetes</taxon>
        <taxon>Pleosporomycetidae</taxon>
        <taxon>Pleosporales</taxon>
        <taxon>Massarineae</taxon>
        <taxon>Trematosphaeriaceae</taxon>
        <taxon>Trematosphaeria</taxon>
    </lineage>
</organism>
<evidence type="ECO:0000313" key="1">
    <source>
        <dbReference type="EMBL" id="KAF2245958.1"/>
    </source>
</evidence>
<accession>A0A6A6I7B1</accession>
<dbReference type="RefSeq" id="XP_033680962.1">
    <property type="nucleotide sequence ID" value="XM_033829542.1"/>
</dbReference>
<dbReference type="AlphaFoldDB" id="A0A6A6I7B1"/>
<reference evidence="1" key="1">
    <citation type="journal article" date="2020" name="Stud. Mycol.">
        <title>101 Dothideomycetes genomes: a test case for predicting lifestyles and emergence of pathogens.</title>
        <authorList>
            <person name="Haridas S."/>
            <person name="Albert R."/>
            <person name="Binder M."/>
            <person name="Bloem J."/>
            <person name="Labutti K."/>
            <person name="Salamov A."/>
            <person name="Andreopoulos B."/>
            <person name="Baker S."/>
            <person name="Barry K."/>
            <person name="Bills G."/>
            <person name="Bluhm B."/>
            <person name="Cannon C."/>
            <person name="Castanera R."/>
            <person name="Culley D."/>
            <person name="Daum C."/>
            <person name="Ezra D."/>
            <person name="Gonzalez J."/>
            <person name="Henrissat B."/>
            <person name="Kuo A."/>
            <person name="Liang C."/>
            <person name="Lipzen A."/>
            <person name="Lutzoni F."/>
            <person name="Magnuson J."/>
            <person name="Mondo S."/>
            <person name="Nolan M."/>
            <person name="Ohm R."/>
            <person name="Pangilinan J."/>
            <person name="Park H.-J."/>
            <person name="Ramirez L."/>
            <person name="Alfaro M."/>
            <person name="Sun H."/>
            <person name="Tritt A."/>
            <person name="Yoshinaga Y."/>
            <person name="Zwiers L.-H."/>
            <person name="Turgeon B."/>
            <person name="Goodwin S."/>
            <person name="Spatafora J."/>
            <person name="Crous P."/>
            <person name="Grigoriev I."/>
        </authorList>
    </citation>
    <scope>NUCLEOTIDE SEQUENCE</scope>
    <source>
        <strain evidence="1">CBS 122368</strain>
    </source>
</reference>
<protein>
    <submittedName>
        <fullName evidence="1">Uncharacterized protein</fullName>
    </submittedName>
</protein>
<dbReference type="OrthoDB" id="5413788at2759"/>
<evidence type="ECO:0000313" key="2">
    <source>
        <dbReference type="Proteomes" id="UP000800094"/>
    </source>
</evidence>
<sequence length="236" mass="26546">MEKREAGHAGGVEPFIELPMNPQSQDLVLKHGYICRRPLGGLPFAFDLLAHSAQLFDAYTTQQAEQMRETCKPDSGPVSRFMVERFEDIADAKTKKTHPHIAVREVDIGEPYRLWYQASAPGNNSGRPGDSWYQVDGRTYECFKLDGYRWTKQIRGSAVDITLGELVDFVRTLDWKAYDIGQHTCHDAREKIMEALGVAKPPQRAFTRFTEFLRPAISSTQGASTSTSKSSSSNRV</sequence>
<dbReference type="Proteomes" id="UP000800094">
    <property type="component" value="Unassembled WGS sequence"/>
</dbReference>
<name>A0A6A6I7B1_9PLEO</name>